<keyword evidence="1" id="KW-0812">Transmembrane</keyword>
<feature type="transmembrane region" description="Helical" evidence="1">
    <location>
        <begin position="206"/>
        <end position="229"/>
    </location>
</feature>
<dbReference type="AlphaFoldDB" id="C1N1J2"/>
<dbReference type="KEGG" id="mpp:MICPUCDRAFT_41760"/>
<protein>
    <submittedName>
        <fullName evidence="2">Predicted protein</fullName>
    </submittedName>
</protein>
<evidence type="ECO:0000313" key="2">
    <source>
        <dbReference type="EMBL" id="EEH54197.1"/>
    </source>
</evidence>
<feature type="transmembrane region" description="Helical" evidence="1">
    <location>
        <begin position="357"/>
        <end position="378"/>
    </location>
</feature>
<dbReference type="RefSeq" id="XP_003061567.1">
    <property type="nucleotide sequence ID" value="XM_003061521.1"/>
</dbReference>
<evidence type="ECO:0000256" key="1">
    <source>
        <dbReference type="SAM" id="Phobius"/>
    </source>
</evidence>
<dbReference type="EMBL" id="GG663744">
    <property type="protein sequence ID" value="EEH54197.1"/>
    <property type="molecule type" value="Genomic_DNA"/>
</dbReference>
<accession>C1N1J2</accession>
<organism evidence="3">
    <name type="scientific">Micromonas pusilla (strain CCMP1545)</name>
    <name type="common">Picoplanktonic green alga</name>
    <dbReference type="NCBI Taxonomy" id="564608"/>
    <lineage>
        <taxon>Eukaryota</taxon>
        <taxon>Viridiplantae</taxon>
        <taxon>Chlorophyta</taxon>
        <taxon>Mamiellophyceae</taxon>
        <taxon>Mamiellales</taxon>
        <taxon>Mamiellaceae</taxon>
        <taxon>Micromonas</taxon>
    </lineage>
</organism>
<dbReference type="OrthoDB" id="567014at2759"/>
<keyword evidence="1" id="KW-1133">Transmembrane helix</keyword>
<sequence>MPPAPDHVVDVIEMLDDDSLAMDAAGGARSASRGGGATRARAAASALGALDETTGTATAAEEEETLAAATTTTTTTTTTTRAIFARTTNAPPNAAWVAPGDPIPRAPSPSAWNHHLRASVTATVDALWQERPPRLLTYSPSALHTLGWLPFLTSWRNLRVTAFASWTLHAQSACLVAWTAALHVTRGLGVPQSQQRHFCAIFSTSYLGSLSSFGVITTLVLGLFISLVVQRWWEVRTQYATMHSAIIDVAVAFTSSTRRIRRRARPDGDGEEVITFNTHDDDDSTVKEFLRLLNLTHVLFLSQAGDMEHTVDAAKALRGCSLARPWDWHAFAAKLSAVNASAGRVLTYLASQLPYTYVNLVSFVSHVYLFVLATWFGFMLSSGLNQLAVEGRGTTRLARPRLHWSPYDPVRVVNAVP</sequence>
<name>C1N1J2_MICPC</name>
<evidence type="ECO:0000313" key="3">
    <source>
        <dbReference type="Proteomes" id="UP000001876"/>
    </source>
</evidence>
<dbReference type="Proteomes" id="UP000001876">
    <property type="component" value="Unassembled WGS sequence"/>
</dbReference>
<keyword evidence="1" id="KW-0472">Membrane</keyword>
<keyword evidence="3" id="KW-1185">Reference proteome</keyword>
<gene>
    <name evidence="2" type="ORF">MICPUCDRAFT_41760</name>
</gene>
<dbReference type="GeneID" id="9687271"/>
<proteinExistence type="predicted"/>
<reference evidence="2 3" key="1">
    <citation type="journal article" date="2009" name="Science">
        <title>Green evolution and dynamic adaptations revealed by genomes of the marine picoeukaryotes Micromonas.</title>
        <authorList>
            <person name="Worden A.Z."/>
            <person name="Lee J.H."/>
            <person name="Mock T."/>
            <person name="Rouze P."/>
            <person name="Simmons M.P."/>
            <person name="Aerts A.L."/>
            <person name="Allen A.E."/>
            <person name="Cuvelier M.L."/>
            <person name="Derelle E."/>
            <person name="Everett M.V."/>
            <person name="Foulon E."/>
            <person name="Grimwood J."/>
            <person name="Gundlach H."/>
            <person name="Henrissat B."/>
            <person name="Napoli C."/>
            <person name="McDonald S.M."/>
            <person name="Parker M.S."/>
            <person name="Rombauts S."/>
            <person name="Salamov A."/>
            <person name="Von Dassow P."/>
            <person name="Badger J.H."/>
            <person name="Coutinho P.M."/>
            <person name="Demir E."/>
            <person name="Dubchak I."/>
            <person name="Gentemann C."/>
            <person name="Eikrem W."/>
            <person name="Gready J.E."/>
            <person name="John U."/>
            <person name="Lanier W."/>
            <person name="Lindquist E.A."/>
            <person name="Lucas S."/>
            <person name="Mayer K.F."/>
            <person name="Moreau H."/>
            <person name="Not F."/>
            <person name="Otillar R."/>
            <person name="Panaud O."/>
            <person name="Pangilinan J."/>
            <person name="Paulsen I."/>
            <person name="Piegu B."/>
            <person name="Poliakov A."/>
            <person name="Robbens S."/>
            <person name="Schmutz J."/>
            <person name="Toulza E."/>
            <person name="Wyss T."/>
            <person name="Zelensky A."/>
            <person name="Zhou K."/>
            <person name="Armbrust E.V."/>
            <person name="Bhattacharya D."/>
            <person name="Goodenough U.W."/>
            <person name="Van de Peer Y."/>
            <person name="Grigoriev I.V."/>
        </authorList>
    </citation>
    <scope>NUCLEOTIDE SEQUENCE [LARGE SCALE GENOMIC DNA]</scope>
    <source>
        <strain evidence="2 3">CCMP1545</strain>
    </source>
</reference>
<dbReference type="GO" id="GO:0005254">
    <property type="term" value="F:chloride channel activity"/>
    <property type="evidence" value="ECO:0007669"/>
    <property type="project" value="InterPro"/>
</dbReference>